<evidence type="ECO:0000313" key="3">
    <source>
        <dbReference type="Proteomes" id="UP000253891"/>
    </source>
</evidence>
<dbReference type="EMBL" id="DF967986">
    <property type="protein sequence ID" value="GAO99291.1"/>
    <property type="molecule type" value="Genomic_DNA"/>
</dbReference>
<dbReference type="AlphaFoldDB" id="A0A0K8MFH2"/>
<dbReference type="InterPro" id="IPR001387">
    <property type="entry name" value="Cro/C1-type_HTH"/>
</dbReference>
<dbReference type="SUPFAM" id="SSF47413">
    <property type="entry name" value="lambda repressor-like DNA-binding domains"/>
    <property type="match status" value="1"/>
</dbReference>
<accession>A0A0K8MFH2</accession>
<keyword evidence="3" id="KW-1185">Reference proteome</keyword>
<dbReference type="OrthoDB" id="9812495at2"/>
<feature type="domain" description="HTH cro/C1-type" evidence="1">
    <location>
        <begin position="16"/>
        <end position="45"/>
    </location>
</feature>
<sequence>MPQHLQYLTEETQKAVRRKRGELSLTKEQLAKELGVSRPTFRRIECQFGGVAVRVDVYKRVSDWLAKQI</sequence>
<evidence type="ECO:0000313" key="2">
    <source>
        <dbReference type="EMBL" id="GAO99291.1"/>
    </source>
</evidence>
<name>A0A0K8MFH2_9LACO</name>
<dbReference type="Gene3D" id="1.10.260.40">
    <property type="entry name" value="lambda repressor-like DNA-binding domains"/>
    <property type="match status" value="1"/>
</dbReference>
<dbReference type="STRING" id="157463.GCA_001047075_00216"/>
<dbReference type="Proteomes" id="UP000253891">
    <property type="component" value="Unassembled WGS sequence"/>
</dbReference>
<dbReference type="PROSITE" id="PS50943">
    <property type="entry name" value="HTH_CROC1"/>
    <property type="match status" value="1"/>
</dbReference>
<dbReference type="Pfam" id="PF01381">
    <property type="entry name" value="HTH_3"/>
    <property type="match status" value="1"/>
</dbReference>
<dbReference type="GO" id="GO:0003677">
    <property type="term" value="F:DNA binding"/>
    <property type="evidence" value="ECO:0007669"/>
    <property type="project" value="InterPro"/>
</dbReference>
<organism evidence="2 3">
    <name type="scientific">Fructobacillus ficulneus</name>
    <dbReference type="NCBI Taxonomy" id="157463"/>
    <lineage>
        <taxon>Bacteria</taxon>
        <taxon>Bacillati</taxon>
        <taxon>Bacillota</taxon>
        <taxon>Bacilli</taxon>
        <taxon>Lactobacillales</taxon>
        <taxon>Lactobacillaceae</taxon>
        <taxon>Fructobacillus</taxon>
    </lineage>
</organism>
<proteinExistence type="predicted"/>
<reference evidence="2 3" key="1">
    <citation type="journal article" date="2015" name="BMC Genomics">
        <title>Comparative genomics of Fructobacillus spp. and Leuconostoc spp. reveals niche-specific evolution of Fructobacillus spp.</title>
        <authorList>
            <person name="Endo A."/>
            <person name="Tanizawa Y."/>
            <person name="Tanaka N."/>
            <person name="Maeno S."/>
            <person name="Kumar H."/>
            <person name="Shiwa Y."/>
            <person name="Okada S."/>
            <person name="Yoshikawa H."/>
            <person name="Dicks L."/>
            <person name="Nakagawa J."/>
            <person name="Arita M."/>
        </authorList>
    </citation>
    <scope>NUCLEOTIDE SEQUENCE [LARGE SCALE GENOMIC DNA]</scope>
    <source>
        <strain evidence="2 3">JCM 12225</strain>
    </source>
</reference>
<protein>
    <recommendedName>
        <fullName evidence="1">HTH cro/C1-type domain-containing protein</fullName>
    </recommendedName>
</protein>
<dbReference type="RefSeq" id="WP_061992713.1">
    <property type="nucleotide sequence ID" value="NZ_DF967986.1"/>
</dbReference>
<evidence type="ECO:0000259" key="1">
    <source>
        <dbReference type="PROSITE" id="PS50943"/>
    </source>
</evidence>
<gene>
    <name evidence="2" type="ORF">FFIC_091180</name>
</gene>
<dbReference type="InterPro" id="IPR010982">
    <property type="entry name" value="Lambda_DNA-bd_dom_sf"/>
</dbReference>
<dbReference type="CDD" id="cd00093">
    <property type="entry name" value="HTH_XRE"/>
    <property type="match status" value="1"/>
</dbReference>